<sequence length="78" mass="8145">MESHFAALCVPGSTAVTFLLVLLGLSDAPTPPRRLNAASGRGEEPADTMRQCALVSDAAEGCEETPILCGSGTLRREE</sequence>
<evidence type="ECO:0000256" key="1">
    <source>
        <dbReference type="SAM" id="SignalP"/>
    </source>
</evidence>
<comment type="caution">
    <text evidence="2">The sequence shown here is derived from an EMBL/GenBank/DDBJ whole genome shotgun (WGS) entry which is preliminary data.</text>
</comment>
<dbReference type="AlphaFoldDB" id="A0A834BW02"/>
<keyword evidence="1" id="KW-0732">Signal</keyword>
<protein>
    <submittedName>
        <fullName evidence="2">Uncharacterized protein</fullName>
    </submittedName>
</protein>
<accession>A0A834BW02</accession>
<dbReference type="Proteomes" id="UP000646548">
    <property type="component" value="Unassembled WGS sequence"/>
</dbReference>
<evidence type="ECO:0000313" key="3">
    <source>
        <dbReference type="Proteomes" id="UP000646548"/>
    </source>
</evidence>
<name>A0A834BW02_ORYME</name>
<organism evidence="2 3">
    <name type="scientific">Oryzias melastigma</name>
    <name type="common">Marine medaka</name>
    <dbReference type="NCBI Taxonomy" id="30732"/>
    <lineage>
        <taxon>Eukaryota</taxon>
        <taxon>Metazoa</taxon>
        <taxon>Chordata</taxon>
        <taxon>Craniata</taxon>
        <taxon>Vertebrata</taxon>
        <taxon>Euteleostomi</taxon>
        <taxon>Actinopterygii</taxon>
        <taxon>Neopterygii</taxon>
        <taxon>Teleostei</taxon>
        <taxon>Neoteleostei</taxon>
        <taxon>Acanthomorphata</taxon>
        <taxon>Ovalentaria</taxon>
        <taxon>Atherinomorphae</taxon>
        <taxon>Beloniformes</taxon>
        <taxon>Adrianichthyidae</taxon>
        <taxon>Oryziinae</taxon>
        <taxon>Oryzias</taxon>
    </lineage>
</organism>
<proteinExistence type="predicted"/>
<dbReference type="EMBL" id="WKFB01000743">
    <property type="protein sequence ID" value="KAF6718317.1"/>
    <property type="molecule type" value="Genomic_DNA"/>
</dbReference>
<feature type="signal peptide" evidence="1">
    <location>
        <begin position="1"/>
        <end position="28"/>
    </location>
</feature>
<gene>
    <name evidence="2" type="ORF">FQA47_005242</name>
</gene>
<evidence type="ECO:0000313" key="2">
    <source>
        <dbReference type="EMBL" id="KAF6718317.1"/>
    </source>
</evidence>
<reference evidence="2" key="1">
    <citation type="journal article" name="BMC Genomics">
        <title>Long-read sequencing and de novo genome assembly of marine medaka (Oryzias melastigma).</title>
        <authorList>
            <person name="Liang P."/>
            <person name="Saqib H.S.A."/>
            <person name="Ni X."/>
            <person name="Shen Y."/>
        </authorList>
    </citation>
    <scope>NUCLEOTIDE SEQUENCE</scope>
    <source>
        <strain evidence="2">Bigg-433</strain>
    </source>
</reference>
<feature type="chain" id="PRO_5032782695" evidence="1">
    <location>
        <begin position="29"/>
        <end position="78"/>
    </location>
</feature>